<evidence type="ECO:0000256" key="6">
    <source>
        <dbReference type="ARBA" id="ARBA00022670"/>
    </source>
</evidence>
<keyword evidence="7 9" id="KW-0378">Hydrolase</keyword>
<organism evidence="12 13">
    <name type="scientific">Acidovorax facilis</name>
    <dbReference type="NCBI Taxonomy" id="12917"/>
    <lineage>
        <taxon>Bacteria</taxon>
        <taxon>Pseudomonadati</taxon>
        <taxon>Pseudomonadota</taxon>
        <taxon>Betaproteobacteria</taxon>
        <taxon>Burkholderiales</taxon>
        <taxon>Comamonadaceae</taxon>
        <taxon>Acidovorax</taxon>
    </lineage>
</organism>
<dbReference type="Proteomes" id="UP001595693">
    <property type="component" value="Unassembled WGS sequence"/>
</dbReference>
<evidence type="ECO:0000313" key="13">
    <source>
        <dbReference type="Proteomes" id="UP001595693"/>
    </source>
</evidence>
<comment type="subunit">
    <text evidence="9">Homotetramer.</text>
</comment>
<dbReference type="Gene3D" id="3.40.630.20">
    <property type="entry name" value="Peptidase C15, pyroglutamyl peptidase I-like"/>
    <property type="match status" value="1"/>
</dbReference>
<dbReference type="EMBL" id="JBHSAJ010000164">
    <property type="protein sequence ID" value="MFC3938069.1"/>
    <property type="molecule type" value="Genomic_DNA"/>
</dbReference>
<dbReference type="PROSITE" id="PS01334">
    <property type="entry name" value="PYRASE_CYS"/>
    <property type="match status" value="1"/>
</dbReference>
<dbReference type="HAMAP" id="MF_00417">
    <property type="entry name" value="Pyrrolid_peptidase"/>
    <property type="match status" value="1"/>
</dbReference>
<evidence type="ECO:0000256" key="9">
    <source>
        <dbReference type="HAMAP-Rule" id="MF_00417"/>
    </source>
</evidence>
<dbReference type="InterPro" id="IPR036440">
    <property type="entry name" value="Peptidase_C15-like_sf"/>
</dbReference>
<comment type="caution">
    <text evidence="12">The sequence shown here is derived from an EMBL/GenBank/DDBJ whole genome shotgun (WGS) entry which is preliminary data.</text>
</comment>
<evidence type="ECO:0000256" key="2">
    <source>
        <dbReference type="ARBA" id="ARBA00002280"/>
    </source>
</evidence>
<evidence type="ECO:0000256" key="5">
    <source>
        <dbReference type="ARBA" id="ARBA00022490"/>
    </source>
</evidence>
<dbReference type="InterPro" id="IPR016125">
    <property type="entry name" value="Peptidase_C15-like"/>
</dbReference>
<dbReference type="GO" id="GO:0016920">
    <property type="term" value="F:pyroglutamyl-peptidase activity"/>
    <property type="evidence" value="ECO:0007669"/>
    <property type="project" value="UniProtKB-EC"/>
</dbReference>
<dbReference type="PANTHER" id="PTHR23402">
    <property type="entry name" value="PROTEASE FAMILY C15 PYROGLUTAMYL-PEPTIDASE I-RELATED"/>
    <property type="match status" value="1"/>
</dbReference>
<evidence type="ECO:0000256" key="11">
    <source>
        <dbReference type="PROSITE-ProRule" id="PRU10077"/>
    </source>
</evidence>
<comment type="subcellular location">
    <subcellularLocation>
        <location evidence="3 9">Cytoplasm</location>
    </subcellularLocation>
</comment>
<comment type="catalytic activity">
    <reaction evidence="1 9 10">
        <text>Release of an N-terminal pyroglutamyl group from a polypeptide, the second amino acid generally not being Pro.</text>
        <dbReference type="EC" id="3.4.19.3"/>
    </reaction>
</comment>
<dbReference type="InterPro" id="IPR029762">
    <property type="entry name" value="PGP-I_bact-type"/>
</dbReference>
<keyword evidence="6 9" id="KW-0645">Protease</keyword>
<dbReference type="PRINTS" id="PR00706">
    <property type="entry name" value="PYROGLUPTASE"/>
</dbReference>
<dbReference type="InterPro" id="IPR033694">
    <property type="entry name" value="PGPEP1_Cys_AS"/>
</dbReference>
<gene>
    <name evidence="9 12" type="primary">pcp</name>
    <name evidence="12" type="ORF">ACFOW3_25960</name>
</gene>
<dbReference type="CDD" id="cd00501">
    <property type="entry name" value="Peptidase_C15"/>
    <property type="match status" value="1"/>
</dbReference>
<evidence type="ECO:0000313" key="12">
    <source>
        <dbReference type="EMBL" id="MFC3938069.1"/>
    </source>
</evidence>
<feature type="active site" evidence="9 10">
    <location>
        <position position="92"/>
    </location>
</feature>
<dbReference type="Pfam" id="PF01470">
    <property type="entry name" value="Peptidase_C15"/>
    <property type="match status" value="1"/>
</dbReference>
<evidence type="ECO:0000256" key="7">
    <source>
        <dbReference type="ARBA" id="ARBA00022801"/>
    </source>
</evidence>
<evidence type="ECO:0000256" key="10">
    <source>
        <dbReference type="PROSITE-ProRule" id="PRU10076"/>
    </source>
</evidence>
<accession>A0ABV8DI02</accession>
<dbReference type="InterPro" id="IPR000816">
    <property type="entry name" value="Peptidase_C15"/>
</dbReference>
<dbReference type="PIRSF" id="PIRSF015592">
    <property type="entry name" value="Prld-crbxl_pptds"/>
    <property type="match status" value="1"/>
</dbReference>
<reference evidence="13" key="1">
    <citation type="journal article" date="2019" name="Int. J. Syst. Evol. Microbiol.">
        <title>The Global Catalogue of Microorganisms (GCM) 10K type strain sequencing project: providing services to taxonomists for standard genome sequencing and annotation.</title>
        <authorList>
            <consortium name="The Broad Institute Genomics Platform"/>
            <consortium name="The Broad Institute Genome Sequencing Center for Infectious Disease"/>
            <person name="Wu L."/>
            <person name="Ma J."/>
        </authorList>
    </citation>
    <scope>NUCLEOTIDE SEQUENCE [LARGE SCALE GENOMIC DNA]</scope>
    <source>
        <strain evidence="13">CCUG 2113</strain>
    </source>
</reference>
<evidence type="ECO:0000256" key="3">
    <source>
        <dbReference type="ARBA" id="ARBA00004496"/>
    </source>
</evidence>
<feature type="active site" evidence="9 11">
    <location>
        <position position="155"/>
    </location>
</feature>
<keyword evidence="8 9" id="KW-0788">Thiol protease</keyword>
<dbReference type="EC" id="3.4.19.3" evidence="9"/>
<dbReference type="PANTHER" id="PTHR23402:SF1">
    <property type="entry name" value="PYROGLUTAMYL-PEPTIDASE I"/>
    <property type="match status" value="1"/>
</dbReference>
<proteinExistence type="inferred from homology"/>
<keyword evidence="13" id="KW-1185">Reference proteome</keyword>
<dbReference type="NCBIfam" id="NF009676">
    <property type="entry name" value="PRK13197.1"/>
    <property type="match status" value="1"/>
</dbReference>
<dbReference type="RefSeq" id="WP_207402143.1">
    <property type="nucleotide sequence ID" value="NZ_JAMXAX010000171.1"/>
</dbReference>
<evidence type="ECO:0000256" key="1">
    <source>
        <dbReference type="ARBA" id="ARBA00001770"/>
    </source>
</evidence>
<evidence type="ECO:0000256" key="8">
    <source>
        <dbReference type="ARBA" id="ARBA00022807"/>
    </source>
</evidence>
<feature type="active site" evidence="9">
    <location>
        <position position="182"/>
    </location>
</feature>
<dbReference type="InterPro" id="IPR033693">
    <property type="entry name" value="PGPEP1_Glu_AS"/>
</dbReference>
<protein>
    <recommendedName>
        <fullName evidence="9">Pyrrolidone-carboxylate peptidase</fullName>
        <ecNumber evidence="9">3.4.19.3</ecNumber>
    </recommendedName>
    <alternativeName>
        <fullName evidence="9">5-oxoprolyl-peptidase</fullName>
    </alternativeName>
    <alternativeName>
        <fullName evidence="9">Pyroglutamyl-peptidase I</fullName>
        <shortName evidence="9">PGP-I</shortName>
        <shortName evidence="9">Pyrase</shortName>
    </alternativeName>
</protein>
<comment type="function">
    <text evidence="2 9">Removes 5-oxoproline from various penultimate amino acid residues except L-proline.</text>
</comment>
<dbReference type="SUPFAM" id="SSF53182">
    <property type="entry name" value="Pyrrolidone carboxyl peptidase (pyroglutamate aminopeptidase)"/>
    <property type="match status" value="1"/>
</dbReference>
<dbReference type="PROSITE" id="PS01333">
    <property type="entry name" value="PYRASE_GLU"/>
    <property type="match status" value="1"/>
</dbReference>
<dbReference type="NCBIfam" id="TIGR00504">
    <property type="entry name" value="pyro_pdase"/>
    <property type="match status" value="1"/>
</dbReference>
<evidence type="ECO:0000256" key="4">
    <source>
        <dbReference type="ARBA" id="ARBA00006641"/>
    </source>
</evidence>
<keyword evidence="5 9" id="KW-0963">Cytoplasm</keyword>
<name>A0ABV8DI02_9BURK</name>
<comment type="similarity">
    <text evidence="4 9">Belongs to the peptidase C15 family.</text>
</comment>
<sequence>MLHDASHYAPIGDKVILITGFDPFGGDSLNPSWLVAQALDGQRIAGHRVVAAQLPTVFGESLHQLRALATAHRPALTICLGQAGGRSALSLERVGININDARIPDNVGAQPIDTPVVPGGPAAYFASLPLKAMLRSVQQAGVPCEVSQTAGTFVCNHVLYGLMHMLQAQGVGPAGARGGFVHVPWLPGQGTPSLALRDMVRGIHAALWAAVLHQSDIALGAGATH</sequence>